<dbReference type="EMBL" id="LLXJ01000797">
    <property type="protein sequence ID" value="PKC06127.1"/>
    <property type="molecule type" value="Genomic_DNA"/>
</dbReference>
<organism evidence="2 3">
    <name type="scientific">Rhizophagus irregularis</name>
    <dbReference type="NCBI Taxonomy" id="588596"/>
    <lineage>
        <taxon>Eukaryota</taxon>
        <taxon>Fungi</taxon>
        <taxon>Fungi incertae sedis</taxon>
        <taxon>Mucoromycota</taxon>
        <taxon>Glomeromycotina</taxon>
        <taxon>Glomeromycetes</taxon>
        <taxon>Glomerales</taxon>
        <taxon>Glomeraceae</taxon>
        <taxon>Rhizophagus</taxon>
    </lineage>
</organism>
<sequence length="1148" mass="136254">MNSFIKDINKLTTKESSSHINELNVMCEKCNNTCNSIHFQRNFVNWTSGDSDIDKFIQDTQLSTHDNTVEALEFIPYNRFYDIKYIAKGKFGKIYSANWIDGRILYWDHHNESWKRSYQNMFVNLETLNNSKNLTLNFMNEVKIDSEFYGITQDPETKNLYYMVLNNKCKKCNFICNAIHLQRNFENWISGDNYIDNFIQGIQLSDHTKYVVSDILEWIPYNRLYNVKHILESRFGEIHKANWYDGYLWYWDCENHNWKRKYQNMIVELKDLNKSKSITLEFLNEIKIDYVVYGITQDSETKNYMMVLNTKCKKCDSICNAMHFQQNFDNWTSGDNDIDKLIQDAQLSAHDNVEGTLEWIPNDRFYNIKHILESSSVKTYKANWIDGYIWNWDYVNQNWRRKNYPKLIVILKSLNKSKHIKLEIMNEVNRIYGITQEPITKNYMMVLNDKCKKCNHVCNAIYFQNNFENWTSGDHDIDKAIQETQLSDHNYVSKALEWIPFDRFYNIRHISESMFGKMVYKANWYDGHIINYWVNSYDIKRTNQNMIVYLNDLNSPKNITLEFINEVKIGYKFYGITQDPETMNYMIVLNNKCKKCNCVCYAILFQQNFDNWTSGNSDIDKFIQDTQLLVHNNVEAVLEWIPYDKFYNIEYISEIKIYKANWYDGNMHSWNYENGNWSRKNQNVVVILKSFNNSISIVSEFINKFKIDYEIYGITQNPETKNYMIVFNNKCKKCNCMYDALYFQQNFENWTSGNKDIDKIIQNTQISSMRCNNYEGVYKKVLEWIPYNKFYDIKYIAKGGFSKVYRANWIGGRIHKWNDESKCWQRYNENMFVILKSLNNSESITSEFVNKFVLHNKKKIYNNFNIEFYGMTQDPKTKIYMMVLDYAENGSLRNYLDKEYSKLNWNKKVVYIYNIISRLKNIHEKGLIHRDLHIGNILKLKYDDTTITDIGLCKPANYIVSENAENEIYGVLPYMAPELLRGRNYTKATDIFSFGIIMYEIVSGLPPYYDLSHDNDLAIKICQGLRPCFSGIKVPQLIVQLIKKCLDANPLYRPEAHEIFKILQDWCSSDQSEIGKQIKEAEEINNTLPAISLSYETHSKAVDTSRLLNLNNLPEPKNSDDYFKQNDNIISIEFSESLRFDPPQLNTN</sequence>
<name>A0A2N0PH53_9GLOM</name>
<gene>
    <name evidence="2" type="ORF">RhiirA5_420005</name>
</gene>
<dbReference type="Gene3D" id="1.10.510.10">
    <property type="entry name" value="Transferase(Phosphotransferase) domain 1"/>
    <property type="match status" value="1"/>
</dbReference>
<protein>
    <recommendedName>
        <fullName evidence="1">Protein kinase domain-containing protein</fullName>
    </recommendedName>
</protein>
<dbReference type="PANTHER" id="PTHR23257">
    <property type="entry name" value="SERINE-THREONINE PROTEIN KINASE"/>
    <property type="match status" value="1"/>
</dbReference>
<dbReference type="AlphaFoldDB" id="A0A2N0PH53"/>
<reference evidence="2 3" key="2">
    <citation type="submission" date="2017-09" db="EMBL/GenBank/DDBJ databases">
        <title>Extensive intraspecific genome diversity in a model arbuscular mycorrhizal fungus.</title>
        <authorList>
            <person name="Chen E.C."/>
            <person name="Morin E."/>
            <person name="Beaudet D."/>
            <person name="Noel J."/>
            <person name="Ndikumana S."/>
            <person name="Charron P."/>
            <person name="St-Onge C."/>
            <person name="Giorgi J."/>
            <person name="Grigoriev I.V."/>
            <person name="Roux C."/>
            <person name="Martin F.M."/>
            <person name="Corradi N."/>
        </authorList>
    </citation>
    <scope>NUCLEOTIDE SEQUENCE [LARGE SCALE GENOMIC DNA]</scope>
    <source>
        <strain evidence="2 3">A5</strain>
    </source>
</reference>
<dbReference type="InterPro" id="IPR000719">
    <property type="entry name" value="Prot_kinase_dom"/>
</dbReference>
<accession>A0A2N0PH53</accession>
<comment type="caution">
    <text evidence="2">The sequence shown here is derived from an EMBL/GenBank/DDBJ whole genome shotgun (WGS) entry which is preliminary data.</text>
</comment>
<dbReference type="Gene3D" id="1.10.10.1010">
    <property type="entry name" value="Intein homing endonuclease, domain IV"/>
    <property type="match status" value="6"/>
</dbReference>
<proteinExistence type="predicted"/>
<dbReference type="GO" id="GO:0005737">
    <property type="term" value="C:cytoplasm"/>
    <property type="evidence" value="ECO:0007669"/>
    <property type="project" value="TreeGrafter"/>
</dbReference>
<dbReference type="VEuPathDB" id="FungiDB:RhiirA1_465214"/>
<dbReference type="InterPro" id="IPR011009">
    <property type="entry name" value="Kinase-like_dom_sf"/>
</dbReference>
<dbReference type="Pfam" id="PF07714">
    <property type="entry name" value="PK_Tyr_Ser-Thr"/>
    <property type="match status" value="1"/>
</dbReference>
<dbReference type="VEuPathDB" id="FungiDB:RhiirFUN_000858"/>
<dbReference type="InterPro" id="IPR050167">
    <property type="entry name" value="Ser_Thr_protein_kinase"/>
</dbReference>
<evidence type="ECO:0000313" key="3">
    <source>
        <dbReference type="Proteomes" id="UP000232722"/>
    </source>
</evidence>
<feature type="domain" description="Protein kinase" evidence="1">
    <location>
        <begin position="790"/>
        <end position="1067"/>
    </location>
</feature>
<evidence type="ECO:0000313" key="2">
    <source>
        <dbReference type="EMBL" id="PKC06127.1"/>
    </source>
</evidence>
<evidence type="ECO:0000259" key="1">
    <source>
        <dbReference type="PROSITE" id="PS50011"/>
    </source>
</evidence>
<reference evidence="2 3" key="1">
    <citation type="submission" date="2016-04" db="EMBL/GenBank/DDBJ databases">
        <title>Genome analyses suggest a sexual origin of heterokaryosis in a supposedly ancient asexual fungus.</title>
        <authorList>
            <person name="Ropars J."/>
            <person name="Sedzielewska K."/>
            <person name="Noel J."/>
            <person name="Charron P."/>
            <person name="Farinelli L."/>
            <person name="Marton T."/>
            <person name="Kruger M."/>
            <person name="Pelin A."/>
            <person name="Brachmann A."/>
            <person name="Corradi N."/>
        </authorList>
    </citation>
    <scope>NUCLEOTIDE SEQUENCE [LARGE SCALE GENOMIC DNA]</scope>
    <source>
        <strain evidence="2 3">A5</strain>
    </source>
</reference>
<dbReference type="GO" id="GO:0004672">
    <property type="term" value="F:protein kinase activity"/>
    <property type="evidence" value="ECO:0007669"/>
    <property type="project" value="InterPro"/>
</dbReference>
<dbReference type="SUPFAM" id="SSF56112">
    <property type="entry name" value="Protein kinase-like (PK-like)"/>
    <property type="match status" value="1"/>
</dbReference>
<dbReference type="SMART" id="SM00220">
    <property type="entry name" value="S_TKc"/>
    <property type="match status" value="1"/>
</dbReference>
<dbReference type="GO" id="GO:0005524">
    <property type="term" value="F:ATP binding"/>
    <property type="evidence" value="ECO:0007669"/>
    <property type="project" value="InterPro"/>
</dbReference>
<dbReference type="InterPro" id="IPR001245">
    <property type="entry name" value="Ser-Thr/Tyr_kinase_cat_dom"/>
</dbReference>
<dbReference type="Proteomes" id="UP000232722">
    <property type="component" value="Unassembled WGS sequence"/>
</dbReference>
<dbReference type="GO" id="GO:0007165">
    <property type="term" value="P:signal transduction"/>
    <property type="evidence" value="ECO:0007669"/>
    <property type="project" value="TreeGrafter"/>
</dbReference>
<dbReference type="PROSITE" id="PS50011">
    <property type="entry name" value="PROTEIN_KINASE_DOM"/>
    <property type="match status" value="1"/>
</dbReference>
<dbReference type="VEuPathDB" id="FungiDB:FUN_001967"/>